<dbReference type="EMBL" id="CP001708">
    <property type="protein sequence ID" value="ACV29675.1"/>
    <property type="molecule type" value="Genomic_DNA"/>
</dbReference>
<evidence type="ECO:0008006" key="4">
    <source>
        <dbReference type="Google" id="ProtNLM"/>
    </source>
</evidence>
<protein>
    <recommendedName>
        <fullName evidence="4">DUF3169 domain-containing protein</fullName>
    </recommendedName>
</protein>
<dbReference type="eggNOG" id="ENOG5030BVJ">
    <property type="taxonomic scope" value="Bacteria"/>
</dbReference>
<dbReference type="STRING" id="525919.Apre_1654"/>
<feature type="transmembrane region" description="Helical" evidence="1">
    <location>
        <begin position="215"/>
        <end position="232"/>
    </location>
</feature>
<dbReference type="AlphaFoldDB" id="C7RER2"/>
<evidence type="ECO:0000256" key="1">
    <source>
        <dbReference type="SAM" id="Phobius"/>
    </source>
</evidence>
<gene>
    <name evidence="2" type="ordered locus">Apre_1654</name>
</gene>
<accession>C7RER2</accession>
<dbReference type="Proteomes" id="UP000002294">
    <property type="component" value="Chromosome"/>
</dbReference>
<feature type="transmembrane region" description="Helical" evidence="1">
    <location>
        <begin position="89"/>
        <end position="109"/>
    </location>
</feature>
<feature type="transmembrane region" description="Helical" evidence="1">
    <location>
        <begin position="7"/>
        <end position="24"/>
    </location>
</feature>
<feature type="transmembrane region" description="Helical" evidence="1">
    <location>
        <begin position="121"/>
        <end position="138"/>
    </location>
</feature>
<dbReference type="OrthoDB" id="1690177at2"/>
<proteinExistence type="predicted"/>
<evidence type="ECO:0000313" key="2">
    <source>
        <dbReference type="EMBL" id="ACV29675.1"/>
    </source>
</evidence>
<sequence length="233" mass="26467">MNKKKFLKIMIIGISLGIILRSFLTEDLLNGLDINIRSFFLEYAFYLVFISIGLSLVVSYIFYKKSYKLVNNGLESDGLIETKYTNYSLLARDIGIVLTFMNFTILMLATNLDGGVNNNNNVLQLIAVLLGIFVFLYLSSQILNKNYRLIQEIEPNRKADTLDFKFNKKFIEESDEMTKARYYKKGYKGYMAIVLTNFIMLVVLSGLAFYTDVGILAPIFLAISSIIGIIAAK</sequence>
<feature type="transmembrane region" description="Helical" evidence="1">
    <location>
        <begin position="44"/>
        <end position="63"/>
    </location>
</feature>
<dbReference type="RefSeq" id="WP_015778571.1">
    <property type="nucleotide sequence ID" value="NC_013171.1"/>
</dbReference>
<keyword evidence="1" id="KW-0472">Membrane</keyword>
<evidence type="ECO:0000313" key="3">
    <source>
        <dbReference type="Proteomes" id="UP000002294"/>
    </source>
</evidence>
<dbReference type="KEGG" id="apr:Apre_1654"/>
<keyword evidence="1" id="KW-0812">Transmembrane</keyword>
<dbReference type="HOGENOM" id="CLU_1187967_0_0_9"/>
<organism evidence="2 3">
    <name type="scientific">Anaerococcus prevotii (strain ATCC 9321 / DSM 20548 / JCM 6508 / NCTC 11806 / PC1)</name>
    <name type="common">Peptostreptococcus prevotii</name>
    <name type="synonym">Peptococcus prevotii</name>
    <dbReference type="NCBI Taxonomy" id="525919"/>
    <lineage>
        <taxon>Bacteria</taxon>
        <taxon>Bacillati</taxon>
        <taxon>Bacillota</taxon>
        <taxon>Tissierellia</taxon>
        <taxon>Tissierellales</taxon>
        <taxon>Peptoniphilaceae</taxon>
        <taxon>Anaerococcus</taxon>
    </lineage>
</organism>
<keyword evidence="3" id="KW-1185">Reference proteome</keyword>
<feature type="transmembrane region" description="Helical" evidence="1">
    <location>
        <begin position="189"/>
        <end position="209"/>
    </location>
</feature>
<name>C7RER2_ANAPD</name>
<keyword evidence="1" id="KW-1133">Transmembrane helix</keyword>
<reference evidence="2 3" key="1">
    <citation type="journal article" date="2009" name="Stand. Genomic Sci.">
        <title>Complete genome sequence of Anaerococcus prevotii type strain (PC1).</title>
        <authorList>
            <person name="Labutti K."/>
            <person name="Pukall R."/>
            <person name="Steenblock K."/>
            <person name="Glavina Del Rio T."/>
            <person name="Tice H."/>
            <person name="Copeland A."/>
            <person name="Cheng J.F."/>
            <person name="Lucas S."/>
            <person name="Chen F."/>
            <person name="Nolan M."/>
            <person name="Bruce D."/>
            <person name="Goodwin L."/>
            <person name="Pitluck S."/>
            <person name="Ivanova N."/>
            <person name="Mavromatis K."/>
            <person name="Ovchinnikova G."/>
            <person name="Pati A."/>
            <person name="Chen A."/>
            <person name="Palaniappan K."/>
            <person name="Land M."/>
            <person name="Hauser L."/>
            <person name="Chang Y.J."/>
            <person name="Jeffries C.D."/>
            <person name="Chain P."/>
            <person name="Saunders E."/>
            <person name="Brettin T."/>
            <person name="Detter J.C."/>
            <person name="Han C."/>
            <person name="Goker M."/>
            <person name="Bristow J."/>
            <person name="Eisen J.A."/>
            <person name="Markowitz V."/>
            <person name="Hugenholtz P."/>
            <person name="Kyrpides N.C."/>
            <person name="Klenk H.P."/>
            <person name="Lapidus A."/>
        </authorList>
    </citation>
    <scope>NUCLEOTIDE SEQUENCE [LARGE SCALE GENOMIC DNA]</scope>
    <source>
        <strain evidence="3">ATCC 9321 / DSM 20548 / JCM 6508 / NCTC 11806 / PC1</strain>
    </source>
</reference>